<keyword evidence="3" id="KW-1185">Reference proteome</keyword>
<dbReference type="Proteomes" id="UP000190626">
    <property type="component" value="Unassembled WGS sequence"/>
</dbReference>
<evidence type="ECO:0000313" key="2">
    <source>
        <dbReference type="EMBL" id="OPH61295.1"/>
    </source>
</evidence>
<comment type="caution">
    <text evidence="2">The sequence shown here is derived from an EMBL/GenBank/DDBJ whole genome shotgun (WGS) entry which is preliminary data.</text>
</comment>
<accession>A0A1V4HRL0</accession>
<evidence type="ECO:0000313" key="3">
    <source>
        <dbReference type="Proteomes" id="UP000190626"/>
    </source>
</evidence>
<gene>
    <name evidence="2" type="ORF">BC351_15260</name>
</gene>
<evidence type="ECO:0000256" key="1">
    <source>
        <dbReference type="SAM" id="MobiDB-lite"/>
    </source>
</evidence>
<name>A0A1V4HRL0_9BACL</name>
<sequence length="77" mass="8798">MIIRTCNSYNEIDLDALFIRMKEDHTQNGQFMSFETAPSPPKKQAQHAKMAAFPRKHAEPAEELQLLQPSHPAPRPN</sequence>
<dbReference type="AlphaFoldDB" id="A0A1V4HRL0"/>
<dbReference type="RefSeq" id="WP_079409303.1">
    <property type="nucleotide sequence ID" value="NZ_MBTG01000002.1"/>
</dbReference>
<dbReference type="EMBL" id="MBTG01000002">
    <property type="protein sequence ID" value="OPH61295.1"/>
    <property type="molecule type" value="Genomic_DNA"/>
</dbReference>
<protein>
    <submittedName>
        <fullName evidence="2">Uncharacterized protein</fullName>
    </submittedName>
</protein>
<organism evidence="2 3">
    <name type="scientific">Paenibacillus ferrarius</name>
    <dbReference type="NCBI Taxonomy" id="1469647"/>
    <lineage>
        <taxon>Bacteria</taxon>
        <taxon>Bacillati</taxon>
        <taxon>Bacillota</taxon>
        <taxon>Bacilli</taxon>
        <taxon>Bacillales</taxon>
        <taxon>Paenibacillaceae</taxon>
        <taxon>Paenibacillus</taxon>
    </lineage>
</organism>
<proteinExistence type="predicted"/>
<reference evidence="3" key="1">
    <citation type="submission" date="2016-07" db="EMBL/GenBank/DDBJ databases">
        <authorList>
            <person name="Florea S."/>
            <person name="Webb J.S."/>
            <person name="Jaromczyk J."/>
            <person name="Schardl C.L."/>
        </authorList>
    </citation>
    <scope>NUCLEOTIDE SEQUENCE [LARGE SCALE GENOMIC DNA]</scope>
    <source>
        <strain evidence="3">CY1</strain>
    </source>
</reference>
<feature type="region of interest" description="Disordered" evidence="1">
    <location>
        <begin position="31"/>
        <end position="77"/>
    </location>
</feature>
<dbReference type="OrthoDB" id="2236403at2"/>